<proteinExistence type="predicted"/>
<feature type="compositionally biased region" description="Basic and acidic residues" evidence="1">
    <location>
        <begin position="42"/>
        <end position="51"/>
    </location>
</feature>
<evidence type="ECO:0000256" key="1">
    <source>
        <dbReference type="SAM" id="MobiDB-lite"/>
    </source>
</evidence>
<feature type="compositionally biased region" description="Polar residues" evidence="1">
    <location>
        <begin position="55"/>
        <end position="65"/>
    </location>
</feature>
<reference evidence="2" key="1">
    <citation type="submission" date="2022-11" db="EMBL/GenBank/DDBJ databases">
        <title>Chromosome-level genome of Pogonophryne albipinna.</title>
        <authorList>
            <person name="Jo E."/>
        </authorList>
    </citation>
    <scope>NUCLEOTIDE SEQUENCE</scope>
    <source>
        <strain evidence="2">SGF0006</strain>
        <tissue evidence="2">Muscle</tissue>
    </source>
</reference>
<evidence type="ECO:0000313" key="2">
    <source>
        <dbReference type="EMBL" id="KAJ4935382.1"/>
    </source>
</evidence>
<evidence type="ECO:0000313" key="3">
    <source>
        <dbReference type="Proteomes" id="UP001219934"/>
    </source>
</evidence>
<feature type="region of interest" description="Disordered" evidence="1">
    <location>
        <begin position="42"/>
        <end position="65"/>
    </location>
</feature>
<feature type="non-terminal residue" evidence="2">
    <location>
        <position position="1"/>
    </location>
</feature>
<protein>
    <submittedName>
        <fullName evidence="2">Uncharacterized protein</fullName>
    </submittedName>
</protein>
<dbReference type="EMBL" id="JAPTMU010000011">
    <property type="protein sequence ID" value="KAJ4935382.1"/>
    <property type="molecule type" value="Genomic_DNA"/>
</dbReference>
<sequence length="65" mass="6756">SVNTFACCTLSRPCEVKSAADEFRLAPSAGLQYPSDKKAAIARASEGRAGENEGGDSSFNMAADK</sequence>
<dbReference type="AlphaFoldDB" id="A0AAD6B222"/>
<feature type="non-terminal residue" evidence="2">
    <location>
        <position position="65"/>
    </location>
</feature>
<dbReference type="Proteomes" id="UP001219934">
    <property type="component" value="Unassembled WGS sequence"/>
</dbReference>
<gene>
    <name evidence="2" type="ORF">JOQ06_016918</name>
</gene>
<name>A0AAD6B222_9TELE</name>
<accession>A0AAD6B222</accession>
<comment type="caution">
    <text evidence="2">The sequence shown here is derived from an EMBL/GenBank/DDBJ whole genome shotgun (WGS) entry which is preliminary data.</text>
</comment>
<organism evidence="2 3">
    <name type="scientific">Pogonophryne albipinna</name>
    <dbReference type="NCBI Taxonomy" id="1090488"/>
    <lineage>
        <taxon>Eukaryota</taxon>
        <taxon>Metazoa</taxon>
        <taxon>Chordata</taxon>
        <taxon>Craniata</taxon>
        <taxon>Vertebrata</taxon>
        <taxon>Euteleostomi</taxon>
        <taxon>Actinopterygii</taxon>
        <taxon>Neopterygii</taxon>
        <taxon>Teleostei</taxon>
        <taxon>Neoteleostei</taxon>
        <taxon>Acanthomorphata</taxon>
        <taxon>Eupercaria</taxon>
        <taxon>Perciformes</taxon>
        <taxon>Notothenioidei</taxon>
        <taxon>Pogonophryne</taxon>
    </lineage>
</organism>
<keyword evidence="3" id="KW-1185">Reference proteome</keyword>